<dbReference type="OrthoDB" id="9938259at2"/>
<keyword evidence="2" id="KW-1185">Reference proteome</keyword>
<dbReference type="Proteomes" id="UP000271678">
    <property type="component" value="Unassembled WGS sequence"/>
</dbReference>
<organism evidence="1 2">
    <name type="scientific">Flexivirga caeni</name>
    <dbReference type="NCBI Taxonomy" id="2294115"/>
    <lineage>
        <taxon>Bacteria</taxon>
        <taxon>Bacillati</taxon>
        <taxon>Actinomycetota</taxon>
        <taxon>Actinomycetes</taxon>
        <taxon>Micrococcales</taxon>
        <taxon>Dermacoccaceae</taxon>
        <taxon>Flexivirga</taxon>
    </lineage>
</organism>
<name>A0A3M9MII5_9MICO</name>
<evidence type="ECO:0000313" key="2">
    <source>
        <dbReference type="Proteomes" id="UP000271678"/>
    </source>
</evidence>
<sequence length="213" mass="22784">MTGHSGVRREALDGDTVLAVGESMTSGSYGSIFAATRTRAWLTLVTAGHDEFRVLRQSRTGWTLTTGHTQRLPGELVGLPAELETLTVTRPEVDPPPAHPRPSTALGPGEVLALAELVRTGDSERIHMACEDLGLAGIPWWITQFAWGAEALLSMTMTIDDNPQFASVVHLLPSGWGCLHAGTDDDLAFRPMSTVEVQGRLGAFAARLVECAA</sequence>
<dbReference type="RefSeq" id="WP_123269563.1">
    <property type="nucleotide sequence ID" value="NZ_RJJQ01000001.1"/>
</dbReference>
<gene>
    <name evidence="1" type="ORF">EFY87_01715</name>
</gene>
<reference evidence="1 2" key="1">
    <citation type="submission" date="2018-11" db="EMBL/GenBank/DDBJ databases">
        <title>Draft genome of Simplicispira Flexivirga sp. BO-16.</title>
        <authorList>
            <person name="Im W.T."/>
        </authorList>
    </citation>
    <scope>NUCLEOTIDE SEQUENCE [LARGE SCALE GENOMIC DNA]</scope>
    <source>
        <strain evidence="1 2">BO-16</strain>
    </source>
</reference>
<evidence type="ECO:0000313" key="1">
    <source>
        <dbReference type="EMBL" id="RNI25372.1"/>
    </source>
</evidence>
<comment type="caution">
    <text evidence="1">The sequence shown here is derived from an EMBL/GenBank/DDBJ whole genome shotgun (WGS) entry which is preliminary data.</text>
</comment>
<accession>A0A3M9MII5</accession>
<proteinExistence type="predicted"/>
<dbReference type="EMBL" id="RJJQ01000001">
    <property type="protein sequence ID" value="RNI25372.1"/>
    <property type="molecule type" value="Genomic_DNA"/>
</dbReference>
<protein>
    <submittedName>
        <fullName evidence="1">Uncharacterized protein</fullName>
    </submittedName>
</protein>
<dbReference type="AlphaFoldDB" id="A0A3M9MII5"/>